<reference evidence="2" key="1">
    <citation type="journal article" date="2015" name="J. Biotechnol.">
        <title>Complete genome sequence of the actinobacterium Streptomyces glaucescens GLA.O (DSM 40922) consisting of a linear chromosome and one linear plasmid.</title>
        <authorList>
            <person name="Ortseifen V."/>
            <person name="Winkler A."/>
            <person name="Albersmeier A."/>
            <person name="Wendler S."/>
            <person name="Puhler A."/>
            <person name="Kalinowski J."/>
            <person name="Ruckert C."/>
        </authorList>
    </citation>
    <scope>NUCLEOTIDE SEQUENCE [LARGE SCALE GENOMIC DNA]</scope>
    <source>
        <strain evidence="2">DSM 40922 / GLA O</strain>
        <plasmid evidence="2">pSglau1</plasmid>
    </source>
</reference>
<dbReference type="RefSeq" id="WP_159072856.1">
    <property type="nucleotide sequence ID" value="NZ_CP009439.1"/>
</dbReference>
<dbReference type="EMBL" id="CP009439">
    <property type="protein sequence ID" value="AIS02585.1"/>
    <property type="molecule type" value="Genomic_DNA"/>
</dbReference>
<dbReference type="OrthoDB" id="4240239at2"/>
<organism evidence="1 2">
    <name type="scientific">Streptomyces glaucescens</name>
    <dbReference type="NCBI Taxonomy" id="1907"/>
    <lineage>
        <taxon>Bacteria</taxon>
        <taxon>Bacillati</taxon>
        <taxon>Actinomycetota</taxon>
        <taxon>Actinomycetes</taxon>
        <taxon>Kitasatosporales</taxon>
        <taxon>Streptomycetaceae</taxon>
        <taxon>Streptomyces</taxon>
    </lineage>
</organism>
<gene>
    <name evidence="1" type="ORF">SGLAU_33285</name>
</gene>
<dbReference type="Proteomes" id="UP000029482">
    <property type="component" value="Plasmid pSglau1"/>
</dbReference>
<accession>A0A089XMX6</accession>
<evidence type="ECO:0000313" key="2">
    <source>
        <dbReference type="Proteomes" id="UP000029482"/>
    </source>
</evidence>
<proteinExistence type="predicted"/>
<dbReference type="KEGG" id="sgu:SGLAU_33285"/>
<protein>
    <submittedName>
        <fullName evidence="1">Uncharacterized protein</fullName>
    </submittedName>
</protein>
<keyword evidence="1" id="KW-0614">Plasmid</keyword>
<dbReference type="AlphaFoldDB" id="A0A089XMX6"/>
<sequence length="157" mass="17674">MQPHVMQAMHNWRMAWNGQQHRAQEAFTAAFPALTPADRCQCFGPTLRWERPGEGQGKVCLDDHGRATIEFERVAKAAVGHAMKETWGADWFDEGLGGFAEAEPGSYHYEDEQSYAEYQFDVHDEGTVTFGISYVKIDDIVTILDVLEQALAEHRAA</sequence>
<dbReference type="eggNOG" id="ENOG5031U8X">
    <property type="taxonomic scope" value="Bacteria"/>
</dbReference>
<dbReference type="HOGENOM" id="CLU_1703199_0_0_11"/>
<keyword evidence="2" id="KW-1185">Reference proteome</keyword>
<evidence type="ECO:0000313" key="1">
    <source>
        <dbReference type="EMBL" id="AIS02585.1"/>
    </source>
</evidence>
<name>A0A089XMX6_STRGA</name>
<geneLocation type="plasmid" evidence="1 2">
    <name>pSglau1</name>
</geneLocation>